<dbReference type="AlphaFoldDB" id="A0A8J6ND68"/>
<proteinExistence type="predicted"/>
<keyword evidence="1" id="KW-0732">Signal</keyword>
<evidence type="ECO:0000313" key="3">
    <source>
        <dbReference type="Proteomes" id="UP000614424"/>
    </source>
</evidence>
<feature type="chain" id="PRO_5035268717" evidence="1">
    <location>
        <begin position="28"/>
        <end position="114"/>
    </location>
</feature>
<protein>
    <submittedName>
        <fullName evidence="2">Uncharacterized protein</fullName>
    </submittedName>
</protein>
<sequence length="114" mass="12394">MTKKNKRTYWVAALSVVALFSGAQAFAGHPTGQSISLKGPDGTVVAIGGTTAFSFQQTCNGGCHVYEDIERHSFHSQLGANEFMGWDAYKYGNWNNIASVNIPWSQSPGHIGKW</sequence>
<name>A0A8J6ND68_9BACT</name>
<evidence type="ECO:0000313" key="2">
    <source>
        <dbReference type="EMBL" id="MBC8318256.1"/>
    </source>
</evidence>
<reference evidence="2 3" key="1">
    <citation type="submission" date="2020-08" db="EMBL/GenBank/DDBJ databases">
        <title>Bridging the membrane lipid divide: bacteria of the FCB group superphylum have the potential to synthesize archaeal ether lipids.</title>
        <authorList>
            <person name="Villanueva L."/>
            <person name="Von Meijenfeldt F.A.B."/>
            <person name="Westbye A.B."/>
            <person name="Yadav S."/>
            <person name="Hopmans E.C."/>
            <person name="Dutilh B.E."/>
            <person name="Sinninghe Damste J.S."/>
        </authorList>
    </citation>
    <scope>NUCLEOTIDE SEQUENCE [LARGE SCALE GENOMIC DNA]</scope>
    <source>
        <strain evidence="2">NIOZ-UU47</strain>
    </source>
</reference>
<accession>A0A8J6ND68</accession>
<dbReference type="EMBL" id="JACNJZ010000141">
    <property type="protein sequence ID" value="MBC8318256.1"/>
    <property type="molecule type" value="Genomic_DNA"/>
</dbReference>
<organism evidence="2 3">
    <name type="scientific">Candidatus Desulfobia pelagia</name>
    <dbReference type="NCBI Taxonomy" id="2841692"/>
    <lineage>
        <taxon>Bacteria</taxon>
        <taxon>Pseudomonadati</taxon>
        <taxon>Thermodesulfobacteriota</taxon>
        <taxon>Desulfobulbia</taxon>
        <taxon>Desulfobulbales</taxon>
        <taxon>Desulfobulbaceae</taxon>
        <taxon>Candidatus Desulfobia</taxon>
    </lineage>
</organism>
<comment type="caution">
    <text evidence="2">The sequence shown here is derived from an EMBL/GenBank/DDBJ whole genome shotgun (WGS) entry which is preliminary data.</text>
</comment>
<dbReference type="Proteomes" id="UP000614424">
    <property type="component" value="Unassembled WGS sequence"/>
</dbReference>
<gene>
    <name evidence="2" type="ORF">H8E41_10150</name>
</gene>
<feature type="signal peptide" evidence="1">
    <location>
        <begin position="1"/>
        <end position="27"/>
    </location>
</feature>
<evidence type="ECO:0000256" key="1">
    <source>
        <dbReference type="SAM" id="SignalP"/>
    </source>
</evidence>